<sequence>MQVLGVRSFATFEKLFDSYDVERPGEDVDSLPKGIRSIFSDNDEQRFGVLAIEIELVLGT</sequence>
<evidence type="ECO:0000313" key="1">
    <source>
        <dbReference type="EMBL" id="KUK80018.1"/>
    </source>
</evidence>
<dbReference type="InterPro" id="IPR015947">
    <property type="entry name" value="PUA-like_sf"/>
</dbReference>
<reference evidence="2" key="1">
    <citation type="journal article" date="2015" name="MBio">
        <title>Genome-Resolved Metagenomic Analysis Reveals Roles for Candidate Phyla and Other Microbial Community Members in Biogeochemical Transformations in Oil Reservoirs.</title>
        <authorList>
            <person name="Hu P."/>
            <person name="Tom L."/>
            <person name="Singh A."/>
            <person name="Thomas B.C."/>
            <person name="Baker B.J."/>
            <person name="Piceno Y.M."/>
            <person name="Andersen G.L."/>
            <person name="Banfield J.F."/>
        </authorList>
    </citation>
    <scope>NUCLEOTIDE SEQUENCE [LARGE SCALE GENOMIC DNA]</scope>
</reference>
<protein>
    <recommendedName>
        <fullName evidence="3">ASCH domain-containing protein</fullName>
    </recommendedName>
</protein>
<dbReference type="SUPFAM" id="SSF88697">
    <property type="entry name" value="PUA domain-like"/>
    <property type="match status" value="1"/>
</dbReference>
<comment type="caution">
    <text evidence="1">The sequence shown here is derived from an EMBL/GenBank/DDBJ whole genome shotgun (WGS) entry which is preliminary data.</text>
</comment>
<dbReference type="Gene3D" id="2.30.130.30">
    <property type="entry name" value="Hypothetical protein"/>
    <property type="match status" value="1"/>
</dbReference>
<dbReference type="AlphaFoldDB" id="A0A101HN96"/>
<name>A0A101HN96_9BACT</name>
<evidence type="ECO:0008006" key="3">
    <source>
        <dbReference type="Google" id="ProtNLM"/>
    </source>
</evidence>
<proteinExistence type="predicted"/>
<dbReference type="Proteomes" id="UP000054092">
    <property type="component" value="Unassembled WGS sequence"/>
</dbReference>
<dbReference type="PATRIC" id="fig|1184387.3.peg.1659"/>
<dbReference type="EMBL" id="LGGP01000217">
    <property type="protein sequence ID" value="KUK80018.1"/>
    <property type="molecule type" value="Genomic_DNA"/>
</dbReference>
<gene>
    <name evidence="1" type="ORF">XD94_1216</name>
</gene>
<evidence type="ECO:0000313" key="2">
    <source>
        <dbReference type="Proteomes" id="UP000054092"/>
    </source>
</evidence>
<accession>A0A101HN96</accession>
<organism evidence="1 2">
    <name type="scientific">Mesotoga prima</name>
    <dbReference type="NCBI Taxonomy" id="1184387"/>
    <lineage>
        <taxon>Bacteria</taxon>
        <taxon>Thermotogati</taxon>
        <taxon>Thermotogota</taxon>
        <taxon>Thermotogae</taxon>
        <taxon>Kosmotogales</taxon>
        <taxon>Kosmotogaceae</taxon>
        <taxon>Mesotoga</taxon>
    </lineage>
</organism>